<gene>
    <name evidence="1" type="ORF">H9X81_08240</name>
</gene>
<dbReference type="Pfam" id="PF07873">
    <property type="entry name" value="YabP"/>
    <property type="match status" value="1"/>
</dbReference>
<comment type="caution">
    <text evidence="1">The sequence shown here is derived from an EMBL/GenBank/DDBJ whole genome shotgun (WGS) entry which is preliminary data.</text>
</comment>
<dbReference type="InterPro" id="IPR022476">
    <property type="entry name" value="Spore_YabP/YqfC"/>
</dbReference>
<name>A0ABS2GNJ8_9FIRM</name>
<dbReference type="Proteomes" id="UP000724149">
    <property type="component" value="Unassembled WGS sequence"/>
</dbReference>
<evidence type="ECO:0000313" key="2">
    <source>
        <dbReference type="Proteomes" id="UP000724149"/>
    </source>
</evidence>
<dbReference type="RefSeq" id="WP_191392463.1">
    <property type="nucleotide sequence ID" value="NZ_JACSNR010000007.1"/>
</dbReference>
<sequence length="100" mass="10838">MAENKGPGRLHAYLASYSGSEEPLMRLLPARPYIELSSNAKMLVEGCTGILEYERECIRLTAGKWVLRITGSGLQIGSMKDQCAVITGVIASVEYLSSEG</sequence>
<dbReference type="EMBL" id="JACSNR010000007">
    <property type="protein sequence ID" value="MBM6923676.1"/>
    <property type="molecule type" value="Genomic_DNA"/>
</dbReference>
<evidence type="ECO:0000313" key="1">
    <source>
        <dbReference type="EMBL" id="MBM6923676.1"/>
    </source>
</evidence>
<reference evidence="1 2" key="1">
    <citation type="journal article" date="2021" name="Sci. Rep.">
        <title>The distribution of antibiotic resistance genes in chicken gut microbiota commensals.</title>
        <authorList>
            <person name="Juricova H."/>
            <person name="Matiasovicova J."/>
            <person name="Kubasova T."/>
            <person name="Cejkova D."/>
            <person name="Rychlik I."/>
        </authorList>
    </citation>
    <scope>NUCLEOTIDE SEQUENCE [LARGE SCALE GENOMIC DNA]</scope>
    <source>
        <strain evidence="1 2">An564</strain>
    </source>
</reference>
<organism evidence="1 2">
    <name type="scientific">Hydrogenoanaerobacterium saccharovorans</name>
    <dbReference type="NCBI Taxonomy" id="474960"/>
    <lineage>
        <taxon>Bacteria</taxon>
        <taxon>Bacillati</taxon>
        <taxon>Bacillota</taxon>
        <taxon>Clostridia</taxon>
        <taxon>Eubacteriales</taxon>
        <taxon>Oscillospiraceae</taxon>
        <taxon>Hydrogenoanaerobacterium</taxon>
    </lineage>
</organism>
<protein>
    <submittedName>
        <fullName evidence="1">YabP/YqfC family sporulation protein</fullName>
    </submittedName>
</protein>
<proteinExistence type="predicted"/>
<accession>A0ABS2GNJ8</accession>
<keyword evidence="2" id="KW-1185">Reference proteome</keyword>